<organism evidence="3 4">
    <name type="scientific">Babesia ovis</name>
    <dbReference type="NCBI Taxonomy" id="5869"/>
    <lineage>
        <taxon>Eukaryota</taxon>
        <taxon>Sar</taxon>
        <taxon>Alveolata</taxon>
        <taxon>Apicomplexa</taxon>
        <taxon>Aconoidasida</taxon>
        <taxon>Piroplasmida</taxon>
        <taxon>Babesiidae</taxon>
        <taxon>Babesia</taxon>
    </lineage>
</organism>
<accession>A0A9W5T993</accession>
<feature type="chain" id="PRO_5040882618" evidence="2">
    <location>
        <begin position="19"/>
        <end position="1143"/>
    </location>
</feature>
<dbReference type="EMBL" id="BLIY01000006">
    <property type="protein sequence ID" value="GFE53195.1"/>
    <property type="molecule type" value="Genomic_DNA"/>
</dbReference>
<feature type="compositionally biased region" description="Polar residues" evidence="1">
    <location>
        <begin position="726"/>
        <end position="747"/>
    </location>
</feature>
<dbReference type="OrthoDB" id="360266at2759"/>
<dbReference type="AlphaFoldDB" id="A0A9W5T993"/>
<sequence length="1143" mass="130824">MCIIKKLLSVWCCISALACLLVGAHLDGQTGCLSAGRLKSHFKYLLRIHNSLAKPIHPKESGRKTFPLSKRRAFLQYVPWDTSQEHGTISRPKKRLWEIFAEESGHLTVSSDTKCSLVKQYGAAFSPHVVDTGLPPLINLEDSAPEDFFEDMRNFMEDPRSRTTLFWRYPLIRTFPQRTALQSLNEIMPESKVRDCINVTDGSNVDDLVDPTFQGYYSERHIKAFFRYDPEFDVVRDGAELRPRKLEMPKLKMPFDMPTTESQHERPSVPLGWRTFAVLGLYHTATGVRDPSILWSGHPLTDGDPMGRLASGLYSSANGLRVAAGSDIVKPDNTLLHSEHPIEQGELFRGRKGDLSKLLPNGPPQHERINKDLYQYRFAENGIWPRKHFEGVLSSMTLSQALWARLSTTMLRSTAKVHRLYKLRIRKNFKQEVFKARRVNSVLGGEEPEPDDPVETSVGILYFISAPTLHHAVDLVCTDPMARCNFYQQLLMFEADDALKYRIFEKREPDKENPRQYVVIGSYDDHDDPELLRDKMMRFIVRSNCVNTHLMLHAPRKDSMVDFKMPLQQFLPITEKQRDRLLDRLDNVRDACNSSNSSSPIGDLTIINQFDSDDALDWARRSPYTRSGCYKSLFVAKAYEIGFYGRNCEYISPLPMAKAMTPLRQEYAIVKRDPVTVLKKRMEEGDGHFIALPKVLPRSSELYRDLSLNQGLGMEAKVDRTPGSKGKSNQTQVPSGSLEGNSQSATPSWPHRLLITIRRTVAESFKASKVSSKYTTMKRKHVAKQIHLGAVPFRRDGSLCVDVDSPISQTPTKALRMKRISKDKFLHTMPNKTGHDCLYISNQHGQLEFPGNVQMLNNVMLSTDAIRKLLTEDAPTQLDIPFYADLLKDYIYVSLPAGDFFECSPGKDNKRFNVMEKDNETKSPIMAEEMNMLPEYKPIPYAGFWMKKSDCYLLYKDDKERFLLLGNAPERLDYRRRLSADMIKRALIQNEIILDYVRKGAALTWPDLSNAYSIRGGKMVSHLSLSEQMKTMWTVPPLNTPNMRYTLECELPAGRFYEKGADYSEEDPRYIMSHYPREVYKMTLEHLQKVDRGEARAEDDPVKIIVEADVVTPSHENISISTWEEPEVNLYKLNKSPPKEKKV</sequence>
<evidence type="ECO:0000313" key="3">
    <source>
        <dbReference type="EMBL" id="GFE53195.1"/>
    </source>
</evidence>
<feature type="region of interest" description="Disordered" evidence="1">
    <location>
        <begin position="714"/>
        <end position="747"/>
    </location>
</feature>
<dbReference type="PROSITE" id="PS51257">
    <property type="entry name" value="PROKAR_LIPOPROTEIN"/>
    <property type="match status" value="1"/>
</dbReference>
<comment type="caution">
    <text evidence="3">The sequence shown here is derived from an EMBL/GenBank/DDBJ whole genome shotgun (WGS) entry which is preliminary data.</text>
</comment>
<evidence type="ECO:0000256" key="1">
    <source>
        <dbReference type="SAM" id="MobiDB-lite"/>
    </source>
</evidence>
<dbReference type="Proteomes" id="UP001057455">
    <property type="component" value="Unassembled WGS sequence"/>
</dbReference>
<feature type="signal peptide" evidence="2">
    <location>
        <begin position="1"/>
        <end position="18"/>
    </location>
</feature>
<proteinExistence type="predicted"/>
<protein>
    <submittedName>
        <fullName evidence="3">Uncharacterized protein</fullName>
    </submittedName>
</protein>
<name>A0A9W5T993_BABOV</name>
<keyword evidence="4" id="KW-1185">Reference proteome</keyword>
<keyword evidence="2" id="KW-0732">Signal</keyword>
<reference evidence="3" key="1">
    <citation type="submission" date="2019-12" db="EMBL/GenBank/DDBJ databases">
        <title>Genome sequence of Babesia ovis.</title>
        <authorList>
            <person name="Yamagishi J."/>
            <person name="Sevinc F."/>
            <person name="Xuan X."/>
        </authorList>
    </citation>
    <scope>NUCLEOTIDE SEQUENCE</scope>
    <source>
        <strain evidence="3">Selcuk</strain>
    </source>
</reference>
<evidence type="ECO:0000313" key="4">
    <source>
        <dbReference type="Proteomes" id="UP001057455"/>
    </source>
</evidence>
<gene>
    <name evidence="3" type="ORF">BaOVIS_005990</name>
</gene>
<evidence type="ECO:0000256" key="2">
    <source>
        <dbReference type="SAM" id="SignalP"/>
    </source>
</evidence>